<proteinExistence type="predicted"/>
<reference evidence="1 2" key="1">
    <citation type="journal article" date="2024" name="Ann. Entomol. Soc. Am.">
        <title>Genomic analyses of the southern and eastern yellowjacket wasps (Hymenoptera: Vespidae) reveal evolutionary signatures of social life.</title>
        <authorList>
            <person name="Catto M.A."/>
            <person name="Caine P.B."/>
            <person name="Orr S.E."/>
            <person name="Hunt B.G."/>
            <person name="Goodisman M.A.D."/>
        </authorList>
    </citation>
    <scope>NUCLEOTIDE SEQUENCE [LARGE SCALE GENOMIC DNA]</scope>
    <source>
        <strain evidence="1">232</strain>
        <tissue evidence="1">Head and thorax</tissue>
    </source>
</reference>
<dbReference type="EMBL" id="JAYRBN010000056">
    <property type="protein sequence ID" value="KAL2742871.1"/>
    <property type="molecule type" value="Genomic_DNA"/>
</dbReference>
<protein>
    <submittedName>
        <fullName evidence="1">Uncharacterized protein</fullName>
    </submittedName>
</protein>
<comment type="caution">
    <text evidence="1">The sequence shown here is derived from an EMBL/GenBank/DDBJ whole genome shotgun (WGS) entry which is preliminary data.</text>
</comment>
<evidence type="ECO:0000313" key="2">
    <source>
        <dbReference type="Proteomes" id="UP001607303"/>
    </source>
</evidence>
<gene>
    <name evidence="1" type="ORF">V1477_008360</name>
</gene>
<dbReference type="AlphaFoldDB" id="A0ABD2CCT0"/>
<evidence type="ECO:0000313" key="1">
    <source>
        <dbReference type="EMBL" id="KAL2742871.1"/>
    </source>
</evidence>
<organism evidence="1 2">
    <name type="scientific">Vespula maculifrons</name>
    <name type="common">Eastern yellow jacket</name>
    <name type="synonym">Wasp</name>
    <dbReference type="NCBI Taxonomy" id="7453"/>
    <lineage>
        <taxon>Eukaryota</taxon>
        <taxon>Metazoa</taxon>
        <taxon>Ecdysozoa</taxon>
        <taxon>Arthropoda</taxon>
        <taxon>Hexapoda</taxon>
        <taxon>Insecta</taxon>
        <taxon>Pterygota</taxon>
        <taxon>Neoptera</taxon>
        <taxon>Endopterygota</taxon>
        <taxon>Hymenoptera</taxon>
        <taxon>Apocrita</taxon>
        <taxon>Aculeata</taxon>
        <taxon>Vespoidea</taxon>
        <taxon>Vespidae</taxon>
        <taxon>Vespinae</taxon>
        <taxon>Vespula</taxon>
    </lineage>
</organism>
<sequence length="141" mass="14808">MLKPRFSCPQELRCSCSVVVVMNDDGGGESDGCSCCVVVQWLTAISEYSKAHNDGQPDKNPGTRSALNSRYRHCLSKPTLLVVITIGDGGGGDGDGDGDGDGGNAGNGDVDGGAYLNENNCSTNIANIIVDYKTRTLRYTI</sequence>
<accession>A0ABD2CCT0</accession>
<keyword evidence="2" id="KW-1185">Reference proteome</keyword>
<dbReference type="Proteomes" id="UP001607303">
    <property type="component" value="Unassembled WGS sequence"/>
</dbReference>
<name>A0ABD2CCT0_VESMC</name>